<name>A0A821VQI3_9NEOP</name>
<dbReference type="AlphaFoldDB" id="A0A821VQI3"/>
<organism evidence="2 3">
    <name type="scientific">Pieris macdunnoughi</name>
    <dbReference type="NCBI Taxonomy" id="345717"/>
    <lineage>
        <taxon>Eukaryota</taxon>
        <taxon>Metazoa</taxon>
        <taxon>Ecdysozoa</taxon>
        <taxon>Arthropoda</taxon>
        <taxon>Hexapoda</taxon>
        <taxon>Insecta</taxon>
        <taxon>Pterygota</taxon>
        <taxon>Neoptera</taxon>
        <taxon>Endopterygota</taxon>
        <taxon>Lepidoptera</taxon>
        <taxon>Glossata</taxon>
        <taxon>Ditrysia</taxon>
        <taxon>Papilionoidea</taxon>
        <taxon>Pieridae</taxon>
        <taxon>Pierinae</taxon>
        <taxon>Pieris</taxon>
    </lineage>
</organism>
<gene>
    <name evidence="2" type="ORF">PMACD_LOCUS12052</name>
</gene>
<dbReference type="Proteomes" id="UP000663880">
    <property type="component" value="Unassembled WGS sequence"/>
</dbReference>
<evidence type="ECO:0000256" key="1">
    <source>
        <dbReference type="SAM" id="MobiDB-lite"/>
    </source>
</evidence>
<dbReference type="EMBL" id="CAJOBZ010000045">
    <property type="protein sequence ID" value="CAF4909993.1"/>
    <property type="molecule type" value="Genomic_DNA"/>
</dbReference>
<evidence type="ECO:0000313" key="3">
    <source>
        <dbReference type="Proteomes" id="UP000663880"/>
    </source>
</evidence>
<accession>A0A821VQI3</accession>
<protein>
    <submittedName>
        <fullName evidence="2">Uncharacterized protein</fullName>
    </submittedName>
</protein>
<reference evidence="2" key="1">
    <citation type="submission" date="2021-02" db="EMBL/GenBank/DDBJ databases">
        <authorList>
            <person name="Steward A R."/>
        </authorList>
    </citation>
    <scope>NUCLEOTIDE SEQUENCE</scope>
</reference>
<sequence>MSNLCSRIVLKPVKRLPNGTDLLVDETNTWMNAENVNNGGGLSVSPPNTISQRELTTLVSHCYNVPTSPCSSKSSTPSPTALPTTPPRHSYP</sequence>
<proteinExistence type="predicted"/>
<keyword evidence="3" id="KW-1185">Reference proteome</keyword>
<feature type="compositionally biased region" description="Low complexity" evidence="1">
    <location>
        <begin position="67"/>
        <end position="83"/>
    </location>
</feature>
<feature type="region of interest" description="Disordered" evidence="1">
    <location>
        <begin position="67"/>
        <end position="92"/>
    </location>
</feature>
<evidence type="ECO:0000313" key="2">
    <source>
        <dbReference type="EMBL" id="CAF4909993.1"/>
    </source>
</evidence>
<comment type="caution">
    <text evidence="2">The sequence shown here is derived from an EMBL/GenBank/DDBJ whole genome shotgun (WGS) entry which is preliminary data.</text>
</comment>